<feature type="compositionally biased region" description="Basic residues" evidence="1">
    <location>
        <begin position="1"/>
        <end position="13"/>
    </location>
</feature>
<comment type="caution">
    <text evidence="2">The sequence shown here is derived from an EMBL/GenBank/DDBJ whole genome shotgun (WGS) entry which is preliminary data.</text>
</comment>
<accession>A0A5B7CMW3</accession>
<dbReference type="EMBL" id="VSRR010000143">
    <property type="protein sequence ID" value="MPC11072.1"/>
    <property type="molecule type" value="Genomic_DNA"/>
</dbReference>
<dbReference type="AlphaFoldDB" id="A0A5B7CMW3"/>
<reference evidence="2 3" key="1">
    <citation type="submission" date="2019-05" db="EMBL/GenBank/DDBJ databases">
        <title>Another draft genome of Portunus trituberculatus and its Hox gene families provides insights of decapod evolution.</title>
        <authorList>
            <person name="Jeong J.-H."/>
            <person name="Song I."/>
            <person name="Kim S."/>
            <person name="Choi T."/>
            <person name="Kim D."/>
            <person name="Ryu S."/>
            <person name="Kim W."/>
        </authorList>
    </citation>
    <scope>NUCLEOTIDE SEQUENCE [LARGE SCALE GENOMIC DNA]</scope>
    <source>
        <tissue evidence="2">Muscle</tissue>
    </source>
</reference>
<sequence>MKIKTLGSRRKGGTQRAPDSPQRQQEPQPTVRHLVCGVPRERETYPPRQPEMSMSVEKVDQMERDCLPALRVRQDEPGAHTTHNAHTPNTACIPHNIHRLSRTPYCFHTRCRPRHPHDHHRLPRPRYLLQFPLNEILVLPGSTSSTPTPLLSAPSRLTGPMLYDCTFLNIRRDEADTVANVTGRRPLPPEATCALQDNRHKPRNPNIFIPQSQELGSLHD</sequence>
<proteinExistence type="predicted"/>
<feature type="region of interest" description="Disordered" evidence="1">
    <location>
        <begin position="1"/>
        <end position="33"/>
    </location>
</feature>
<evidence type="ECO:0000313" key="3">
    <source>
        <dbReference type="Proteomes" id="UP000324222"/>
    </source>
</evidence>
<feature type="region of interest" description="Disordered" evidence="1">
    <location>
        <begin position="194"/>
        <end position="220"/>
    </location>
</feature>
<name>A0A5B7CMW3_PORTR</name>
<evidence type="ECO:0000256" key="1">
    <source>
        <dbReference type="SAM" id="MobiDB-lite"/>
    </source>
</evidence>
<protein>
    <submittedName>
        <fullName evidence="2">Uncharacterized protein</fullName>
    </submittedName>
</protein>
<dbReference type="Proteomes" id="UP000324222">
    <property type="component" value="Unassembled WGS sequence"/>
</dbReference>
<evidence type="ECO:0000313" key="2">
    <source>
        <dbReference type="EMBL" id="MPC11072.1"/>
    </source>
</evidence>
<keyword evidence="3" id="KW-1185">Reference proteome</keyword>
<gene>
    <name evidence="2" type="ORF">E2C01_003725</name>
</gene>
<organism evidence="2 3">
    <name type="scientific">Portunus trituberculatus</name>
    <name type="common">Swimming crab</name>
    <name type="synonym">Neptunus trituberculatus</name>
    <dbReference type="NCBI Taxonomy" id="210409"/>
    <lineage>
        <taxon>Eukaryota</taxon>
        <taxon>Metazoa</taxon>
        <taxon>Ecdysozoa</taxon>
        <taxon>Arthropoda</taxon>
        <taxon>Crustacea</taxon>
        <taxon>Multicrustacea</taxon>
        <taxon>Malacostraca</taxon>
        <taxon>Eumalacostraca</taxon>
        <taxon>Eucarida</taxon>
        <taxon>Decapoda</taxon>
        <taxon>Pleocyemata</taxon>
        <taxon>Brachyura</taxon>
        <taxon>Eubrachyura</taxon>
        <taxon>Portunoidea</taxon>
        <taxon>Portunidae</taxon>
        <taxon>Portuninae</taxon>
        <taxon>Portunus</taxon>
    </lineage>
</organism>
<feature type="compositionally biased region" description="Polar residues" evidence="1">
    <location>
        <begin position="209"/>
        <end position="220"/>
    </location>
</feature>